<feature type="binding site" evidence="5">
    <location>
        <position position="143"/>
    </location>
    <ligand>
        <name>NAD(+)</name>
        <dbReference type="ChEBI" id="CHEBI:57540"/>
    </ligand>
</feature>
<dbReference type="PROSITE" id="PS00067">
    <property type="entry name" value="3HCDH"/>
    <property type="match status" value="1"/>
</dbReference>
<dbReference type="PIRSF" id="PIRSF000105">
    <property type="entry name" value="HCDH"/>
    <property type="match status" value="1"/>
</dbReference>
<evidence type="ECO:0000259" key="7">
    <source>
        <dbReference type="Pfam" id="PF02737"/>
    </source>
</evidence>
<feature type="binding site" evidence="5">
    <location>
        <position position="277"/>
    </location>
    <ligand>
        <name>NAD(+)</name>
        <dbReference type="ChEBI" id="CHEBI:57540"/>
    </ligand>
</feature>
<feature type="site" description="Important for catalytic activity" evidence="4">
    <location>
        <position position="140"/>
    </location>
</feature>
<dbReference type="InterPro" id="IPR008927">
    <property type="entry name" value="6-PGluconate_DH-like_C_sf"/>
</dbReference>
<comment type="pathway">
    <text evidence="1">Lipid metabolism; butanoate metabolism.</text>
</comment>
<feature type="binding site" evidence="5">
    <location>
        <position position="32"/>
    </location>
    <ligand>
        <name>NAD(+)</name>
        <dbReference type="ChEBI" id="CHEBI:57540"/>
    </ligand>
</feature>
<dbReference type="PANTHER" id="PTHR48075:SF5">
    <property type="entry name" value="3-HYDROXYBUTYRYL-COA DEHYDROGENASE"/>
    <property type="match status" value="1"/>
</dbReference>
<evidence type="ECO:0000256" key="3">
    <source>
        <dbReference type="ARBA" id="ARBA00023002"/>
    </source>
</evidence>
<evidence type="ECO:0000256" key="1">
    <source>
        <dbReference type="ARBA" id="ARBA00005086"/>
    </source>
</evidence>
<comment type="caution">
    <text evidence="8">The sequence shown here is derived from an EMBL/GenBank/DDBJ whole genome shotgun (WGS) entry which is preliminary data.</text>
</comment>
<dbReference type="InterPro" id="IPR006108">
    <property type="entry name" value="3HC_DH_C"/>
</dbReference>
<feature type="binding site" evidence="5">
    <location>
        <position position="97"/>
    </location>
    <ligand>
        <name>NAD(+)</name>
        <dbReference type="ChEBI" id="CHEBI:57540"/>
    </ligand>
</feature>
<keyword evidence="9" id="KW-1185">Reference proteome</keyword>
<sequence length="329" mass="35751">MEQTIAVLGAGTMGHGIAQLLAQSGSRVYLYDPSEEALERAMQKIRSNVAVIRSERWGDCPSEDQVLDRIVCTPDPVEAVAGASIVIEAAPEKLELKRELYRLIERGIRADAIVASNTSSYVPEQLVEGMTFAHRFVVAHFFNPAHLVPLVEIVLHPQTSRQTAEPLIRLLKTCGKSPVVLSANVAGFIANRLQAALLREAVHLLESGVASAREIDLAVTEGPGLRWALSGPLATADYGGLDVWERVSDRLFPELDTRTEASESIRRLVRGQRLGVKSGGGFFEYPDGEANGATHGLPDGVQDAVEQRDRKLIRLMMVKNDTRTGGGAQ</sequence>
<dbReference type="RefSeq" id="WP_190932288.1">
    <property type="nucleotide sequence ID" value="NZ_JACXJA010000066.1"/>
</dbReference>
<dbReference type="Pfam" id="PF02737">
    <property type="entry name" value="3HCDH_N"/>
    <property type="match status" value="1"/>
</dbReference>
<accession>A0A927H3R4</accession>
<dbReference type="InterPro" id="IPR006168">
    <property type="entry name" value="G3P_DH_NAD-dep"/>
</dbReference>
<evidence type="ECO:0000313" key="8">
    <source>
        <dbReference type="EMBL" id="MBD2866673.1"/>
    </source>
</evidence>
<evidence type="ECO:0000256" key="4">
    <source>
        <dbReference type="PIRSR" id="PIRSR000105-1"/>
    </source>
</evidence>
<dbReference type="InterPro" id="IPR036291">
    <property type="entry name" value="NAD(P)-bd_dom_sf"/>
</dbReference>
<name>A0A927H3R4_9BACL</name>
<dbReference type="GO" id="GO:0070403">
    <property type="term" value="F:NAD+ binding"/>
    <property type="evidence" value="ECO:0007669"/>
    <property type="project" value="InterPro"/>
</dbReference>
<evidence type="ECO:0000259" key="6">
    <source>
        <dbReference type="Pfam" id="PF00725"/>
    </source>
</evidence>
<dbReference type="InterPro" id="IPR006180">
    <property type="entry name" value="3-OHacyl-CoA_DH_CS"/>
</dbReference>
<dbReference type="Pfam" id="PF00725">
    <property type="entry name" value="3HCDH"/>
    <property type="match status" value="1"/>
</dbReference>
<feature type="domain" description="3-hydroxyacyl-CoA dehydrogenase C-terminal" evidence="6">
    <location>
        <begin position="187"/>
        <end position="285"/>
    </location>
</feature>
<dbReference type="GO" id="GO:0006072">
    <property type="term" value="P:glycerol-3-phosphate metabolic process"/>
    <property type="evidence" value="ECO:0007669"/>
    <property type="project" value="InterPro"/>
</dbReference>
<feature type="binding site" evidence="5">
    <location>
        <position position="119"/>
    </location>
    <ligand>
        <name>NAD(+)</name>
        <dbReference type="ChEBI" id="CHEBI:57540"/>
    </ligand>
</feature>
<dbReference type="AlphaFoldDB" id="A0A927H3R4"/>
<comment type="similarity">
    <text evidence="2">Belongs to the 3-hydroxyacyl-CoA dehydrogenase family.</text>
</comment>
<dbReference type="SUPFAM" id="SSF48179">
    <property type="entry name" value="6-phosphogluconate dehydrogenase C-terminal domain-like"/>
    <property type="match status" value="1"/>
</dbReference>
<evidence type="ECO:0000313" key="9">
    <source>
        <dbReference type="Proteomes" id="UP000639396"/>
    </source>
</evidence>
<keyword evidence="3" id="KW-0560">Oxidoreductase</keyword>
<organism evidence="8 9">
    <name type="scientific">Paenibacillus oceani</name>
    <dbReference type="NCBI Taxonomy" id="2772510"/>
    <lineage>
        <taxon>Bacteria</taxon>
        <taxon>Bacillati</taxon>
        <taxon>Bacillota</taxon>
        <taxon>Bacilli</taxon>
        <taxon>Bacillales</taxon>
        <taxon>Paenibacillaceae</taxon>
        <taxon>Paenibacillus</taxon>
    </lineage>
</organism>
<keyword evidence="5" id="KW-0520">NAD</keyword>
<gene>
    <name evidence="8" type="ORF">IDH45_32365</name>
</gene>
<feature type="binding site" evidence="5">
    <location>
        <begin position="9"/>
        <end position="14"/>
    </location>
    <ligand>
        <name>NAD(+)</name>
        <dbReference type="ChEBI" id="CHEBI:57540"/>
    </ligand>
</feature>
<dbReference type="InterPro" id="IPR006176">
    <property type="entry name" value="3-OHacyl-CoA_DH_NAD-bd"/>
</dbReference>
<dbReference type="SUPFAM" id="SSF51735">
    <property type="entry name" value="NAD(P)-binding Rossmann-fold domains"/>
    <property type="match status" value="1"/>
</dbReference>
<dbReference type="Proteomes" id="UP000639396">
    <property type="component" value="Unassembled WGS sequence"/>
</dbReference>
<feature type="binding site" evidence="5">
    <location>
        <position position="92"/>
    </location>
    <ligand>
        <name>NAD(+)</name>
        <dbReference type="ChEBI" id="CHEBI:57540"/>
    </ligand>
</feature>
<dbReference type="GO" id="GO:0016616">
    <property type="term" value="F:oxidoreductase activity, acting on the CH-OH group of donors, NAD or NADP as acceptor"/>
    <property type="evidence" value="ECO:0007669"/>
    <property type="project" value="InterPro"/>
</dbReference>
<evidence type="ECO:0000256" key="2">
    <source>
        <dbReference type="ARBA" id="ARBA00009463"/>
    </source>
</evidence>
<dbReference type="Gene3D" id="3.40.50.720">
    <property type="entry name" value="NAD(P)-binding Rossmann-like Domain"/>
    <property type="match status" value="1"/>
</dbReference>
<dbReference type="EMBL" id="JACXJA010000066">
    <property type="protein sequence ID" value="MBD2866673.1"/>
    <property type="molecule type" value="Genomic_DNA"/>
</dbReference>
<dbReference type="PRINTS" id="PR00077">
    <property type="entry name" value="GPDHDRGNASE"/>
</dbReference>
<reference evidence="8" key="1">
    <citation type="submission" date="2020-09" db="EMBL/GenBank/DDBJ databases">
        <title>A novel bacterium of genus Paenibacillus, isolated from South China Sea.</title>
        <authorList>
            <person name="Huang H."/>
            <person name="Mo K."/>
            <person name="Hu Y."/>
        </authorList>
    </citation>
    <scope>NUCLEOTIDE SEQUENCE</scope>
    <source>
        <strain evidence="8">IB182363</strain>
    </source>
</reference>
<dbReference type="Gene3D" id="1.10.1040.10">
    <property type="entry name" value="N-(1-d-carboxylethyl)-l-norvaline Dehydrogenase, domain 2"/>
    <property type="match status" value="1"/>
</dbReference>
<protein>
    <submittedName>
        <fullName evidence="8">3-hydroxyacyl-CoA dehydrogenase family protein</fullName>
    </submittedName>
</protein>
<dbReference type="InterPro" id="IPR022694">
    <property type="entry name" value="3-OHacyl-CoA_DH"/>
</dbReference>
<dbReference type="GO" id="GO:0006631">
    <property type="term" value="P:fatty acid metabolic process"/>
    <property type="evidence" value="ECO:0007669"/>
    <property type="project" value="InterPro"/>
</dbReference>
<proteinExistence type="inferred from homology"/>
<dbReference type="InterPro" id="IPR013328">
    <property type="entry name" value="6PGD_dom2"/>
</dbReference>
<evidence type="ECO:0000256" key="5">
    <source>
        <dbReference type="PIRSR" id="PIRSR000105-2"/>
    </source>
</evidence>
<dbReference type="PANTHER" id="PTHR48075">
    <property type="entry name" value="3-HYDROXYACYL-COA DEHYDROGENASE FAMILY PROTEIN"/>
    <property type="match status" value="1"/>
</dbReference>
<feature type="domain" description="3-hydroxyacyl-CoA dehydrogenase NAD binding" evidence="7">
    <location>
        <begin position="4"/>
        <end position="181"/>
    </location>
</feature>